<dbReference type="EMBL" id="AP022871">
    <property type="protein sequence ID" value="BCB84560.1"/>
    <property type="molecule type" value="Genomic_DNA"/>
</dbReference>
<dbReference type="Proteomes" id="UP000503011">
    <property type="component" value="Chromosome"/>
</dbReference>
<dbReference type="KEGG" id="psuu:Psuf_018730"/>
<reference evidence="1 2" key="1">
    <citation type="submission" date="2020-03" db="EMBL/GenBank/DDBJ databases">
        <title>Whole genome shotgun sequence of Phytohabitans suffuscus NBRC 105367.</title>
        <authorList>
            <person name="Komaki H."/>
            <person name="Tamura T."/>
        </authorList>
    </citation>
    <scope>NUCLEOTIDE SEQUENCE [LARGE SCALE GENOMIC DNA]</scope>
    <source>
        <strain evidence="1 2">NBRC 105367</strain>
    </source>
</reference>
<organism evidence="1 2">
    <name type="scientific">Phytohabitans suffuscus</name>
    <dbReference type="NCBI Taxonomy" id="624315"/>
    <lineage>
        <taxon>Bacteria</taxon>
        <taxon>Bacillati</taxon>
        <taxon>Actinomycetota</taxon>
        <taxon>Actinomycetes</taxon>
        <taxon>Micromonosporales</taxon>
        <taxon>Micromonosporaceae</taxon>
    </lineage>
</organism>
<dbReference type="InterPro" id="IPR046030">
    <property type="entry name" value="DUF5988"/>
</dbReference>
<dbReference type="AlphaFoldDB" id="A0A6F8YER7"/>
<evidence type="ECO:0000313" key="2">
    <source>
        <dbReference type="Proteomes" id="UP000503011"/>
    </source>
</evidence>
<gene>
    <name evidence="1" type="ORF">Psuf_018730</name>
</gene>
<proteinExistence type="predicted"/>
<dbReference type="Pfam" id="PF19450">
    <property type="entry name" value="DUF5988"/>
    <property type="match status" value="1"/>
</dbReference>
<accession>A0A6F8YER7</accession>
<evidence type="ECO:0000313" key="1">
    <source>
        <dbReference type="EMBL" id="BCB84560.1"/>
    </source>
</evidence>
<name>A0A6F8YER7_9ACTN</name>
<protein>
    <submittedName>
        <fullName evidence="1">Uncharacterized protein</fullName>
    </submittedName>
</protein>
<keyword evidence="2" id="KW-1185">Reference proteome</keyword>
<sequence length="78" mass="8546">MSELADSTTRDDNFVEAALEGGPADLPPQLRRTRVTMDADVVKVPYLGGYEHFARVGAESPGSGHVLFRWSARTRIAE</sequence>
<dbReference type="RefSeq" id="WP_173152240.1">
    <property type="nucleotide sequence ID" value="NZ_AP022871.1"/>
</dbReference>
<reference evidence="1 2" key="2">
    <citation type="submission" date="2020-03" db="EMBL/GenBank/DDBJ databases">
        <authorList>
            <person name="Ichikawa N."/>
            <person name="Kimura A."/>
            <person name="Kitahashi Y."/>
            <person name="Uohara A."/>
        </authorList>
    </citation>
    <scope>NUCLEOTIDE SEQUENCE [LARGE SCALE GENOMIC DNA]</scope>
    <source>
        <strain evidence="1 2">NBRC 105367</strain>
    </source>
</reference>